<evidence type="ECO:0000256" key="1">
    <source>
        <dbReference type="ARBA" id="ARBA00022679"/>
    </source>
</evidence>
<dbReference type="AlphaFoldDB" id="A0A272EY54"/>
<reference evidence="5 6" key="2">
    <citation type="submission" date="2017-07" db="EMBL/GenBank/DDBJ databases">
        <title>Candidatus Dactylopiibacterium carminicum, a nitrogen-fixing symbiont of the cochineal insect Dactylopius coccus and Dactylopius opuntiae (Hemiptera: Coccoidea: Dactylopiidae).</title>
        <authorList>
            <person name="Vera A."/>
        </authorList>
    </citation>
    <scope>NUCLEOTIDE SEQUENCE [LARGE SCALE GENOMIC DNA]</scope>
    <source>
        <strain evidence="5 6">NFDCM</strain>
    </source>
</reference>
<evidence type="ECO:0000256" key="2">
    <source>
        <dbReference type="ARBA" id="ARBA00023315"/>
    </source>
</evidence>
<dbReference type="PROSITE" id="PS51186">
    <property type="entry name" value="GNAT"/>
    <property type="match status" value="1"/>
</dbReference>
<feature type="domain" description="N-acetyltransferase" evidence="3">
    <location>
        <begin position="7"/>
        <end position="154"/>
    </location>
</feature>
<dbReference type="RefSeq" id="WP_095523336.1">
    <property type="nucleotide sequence ID" value="NZ_MDUX01000005.1"/>
</dbReference>
<evidence type="ECO:0000313" key="7">
    <source>
        <dbReference type="Proteomes" id="UP000623509"/>
    </source>
</evidence>
<dbReference type="SUPFAM" id="SSF55729">
    <property type="entry name" value="Acyl-CoA N-acyltransferases (Nat)"/>
    <property type="match status" value="1"/>
</dbReference>
<gene>
    <name evidence="4" type="ORF">BGI27_02445</name>
    <name evidence="5" type="ORF">CGU29_00925</name>
</gene>
<keyword evidence="2" id="KW-0012">Acyltransferase</keyword>
<evidence type="ECO:0000313" key="6">
    <source>
        <dbReference type="Proteomes" id="UP000216107"/>
    </source>
</evidence>
<dbReference type="InterPro" id="IPR050832">
    <property type="entry name" value="Bact_Acetyltransf"/>
</dbReference>
<comment type="caution">
    <text evidence="5">The sequence shown here is derived from an EMBL/GenBank/DDBJ whole genome shotgun (WGS) entry which is preliminary data.</text>
</comment>
<dbReference type="Gene3D" id="3.40.630.30">
    <property type="match status" value="1"/>
</dbReference>
<dbReference type="OrthoDB" id="9789603at2"/>
<name>A0A272EY54_9RHOO</name>
<dbReference type="Proteomes" id="UP000623509">
    <property type="component" value="Unassembled WGS sequence"/>
</dbReference>
<evidence type="ECO:0000313" key="5">
    <source>
        <dbReference type="EMBL" id="PAS95043.1"/>
    </source>
</evidence>
<sequence>MSAPALPLLRPARAEDIPAIAGLLAALFAIESDFSADSTRQQAALSQMLDRADILLQVAELDGAVVGFCSVQTVISTAEGGPAGVIEDVVVAATHRGKGIARALLAAAEAWALGRGMLRLQLLADQDNAPALAFYRHLGWQETQLGNWRKRLRG</sequence>
<dbReference type="CDD" id="cd04301">
    <property type="entry name" value="NAT_SF"/>
    <property type="match status" value="1"/>
</dbReference>
<dbReference type="EMBL" id="NMRN01000002">
    <property type="protein sequence ID" value="PAS95043.1"/>
    <property type="molecule type" value="Genomic_DNA"/>
</dbReference>
<proteinExistence type="predicted"/>
<dbReference type="GO" id="GO:0016747">
    <property type="term" value="F:acyltransferase activity, transferring groups other than amino-acyl groups"/>
    <property type="evidence" value="ECO:0007669"/>
    <property type="project" value="InterPro"/>
</dbReference>
<evidence type="ECO:0000259" key="3">
    <source>
        <dbReference type="PROSITE" id="PS51186"/>
    </source>
</evidence>
<dbReference type="InterPro" id="IPR016181">
    <property type="entry name" value="Acyl_CoA_acyltransferase"/>
</dbReference>
<keyword evidence="1 5" id="KW-0808">Transferase</keyword>
<dbReference type="EMBL" id="MDUX01000005">
    <property type="protein sequence ID" value="KAF7600422.1"/>
    <property type="molecule type" value="Genomic_DNA"/>
</dbReference>
<organism evidence="5 6">
    <name type="scientific">Candidatus Dactylopiibacterium carminicum</name>
    <dbReference type="NCBI Taxonomy" id="857335"/>
    <lineage>
        <taxon>Bacteria</taxon>
        <taxon>Pseudomonadati</taxon>
        <taxon>Pseudomonadota</taxon>
        <taxon>Betaproteobacteria</taxon>
        <taxon>Rhodocyclales</taxon>
        <taxon>Rhodocyclaceae</taxon>
        <taxon>Candidatus Dactylopiibacterium</taxon>
    </lineage>
</organism>
<keyword evidence="7" id="KW-1185">Reference proteome</keyword>
<protein>
    <submittedName>
        <fullName evidence="4 5">N-acetyltransferase</fullName>
    </submittedName>
</protein>
<reference evidence="4 7" key="1">
    <citation type="submission" date="2016-08" db="EMBL/GenBank/DDBJ databases">
        <title>Candidatus Dactylopiibacterium carminicum genome sequence.</title>
        <authorList>
            <person name="Ramirez-Puebla S.T."/>
            <person name="Ormeno-Orrillo E."/>
            <person name="Vera-Ponce De Leon A."/>
            <person name="Luis L."/>
            <person name="Sanchez-Flores A."/>
            <person name="Monica R."/>
            <person name="Martinez-Romero E."/>
        </authorList>
    </citation>
    <scope>NUCLEOTIDE SEQUENCE [LARGE SCALE GENOMIC DNA]</scope>
    <source>
        <strain evidence="4">END1</strain>
    </source>
</reference>
<dbReference type="InterPro" id="IPR000182">
    <property type="entry name" value="GNAT_dom"/>
</dbReference>
<dbReference type="Proteomes" id="UP000216107">
    <property type="component" value="Unassembled WGS sequence"/>
</dbReference>
<dbReference type="Pfam" id="PF00583">
    <property type="entry name" value="Acetyltransf_1"/>
    <property type="match status" value="1"/>
</dbReference>
<evidence type="ECO:0000313" key="4">
    <source>
        <dbReference type="EMBL" id="KAF7600422.1"/>
    </source>
</evidence>
<dbReference type="PANTHER" id="PTHR43877">
    <property type="entry name" value="AMINOALKYLPHOSPHONATE N-ACETYLTRANSFERASE-RELATED-RELATED"/>
    <property type="match status" value="1"/>
</dbReference>
<accession>A0A272EY54</accession>
<dbReference type="PANTHER" id="PTHR43877:SF2">
    <property type="entry name" value="AMINOALKYLPHOSPHONATE N-ACETYLTRANSFERASE-RELATED"/>
    <property type="match status" value="1"/>
</dbReference>